<dbReference type="PANTHER" id="PTHR15615">
    <property type="match status" value="1"/>
</dbReference>
<name>A0ABR1F4W8_9ASCO</name>
<evidence type="ECO:0000313" key="4">
    <source>
        <dbReference type="Proteomes" id="UP001498771"/>
    </source>
</evidence>
<accession>A0ABR1F4W8</accession>
<proteinExistence type="predicted"/>
<evidence type="ECO:0000259" key="2">
    <source>
        <dbReference type="Pfam" id="PF00134"/>
    </source>
</evidence>
<protein>
    <recommendedName>
        <fullName evidence="2">Cyclin N-terminal domain-containing protein</fullName>
    </recommendedName>
</protein>
<dbReference type="InterPro" id="IPR036915">
    <property type="entry name" value="Cyclin-like_sf"/>
</dbReference>
<dbReference type="CDD" id="cd20557">
    <property type="entry name" value="CYCLIN_ScPCL1-like"/>
    <property type="match status" value="1"/>
</dbReference>
<dbReference type="Gene3D" id="1.10.472.10">
    <property type="entry name" value="Cyclin-like"/>
    <property type="match status" value="1"/>
</dbReference>
<dbReference type="Pfam" id="PF00134">
    <property type="entry name" value="Cyclin_N"/>
    <property type="match status" value="1"/>
</dbReference>
<sequence length="382" mass="42263">MLDLDRAALDLFIASPVSPQMIAYLVSTTQTVIRCDSADSAPGYPYSPPASPADEQPPAQQPRLPSLTSFIATLVTRSNVQVPTLMSTLVYLSRLRSRLPSMARGLACTCHRVFLAALILAAKNLNDSSPKNKHWTKYTVGLFSLAEVNLMERQLLFLLDWDLRITQDDLLTHFAPFLSPIKNEVRRQEQVNREREFFARKQQQMREREEQQAAREQFYHNVPHRIQSQSGHHHSSSSYITPPLSPEYASALSMSVSSSSSSSSSTSSRMPPPLSSSSSSSSIATTASYSASSVICLPSPEADINDSLDYHQHSQRSLLDDDLYLCSLDDAHAVGHNHHHDQSHTVMAVAPQPSHKRMLKGKASGLIAKFWGQQRPVSGVVA</sequence>
<reference evidence="3 4" key="1">
    <citation type="submission" date="2024-03" db="EMBL/GenBank/DDBJ databases">
        <title>Genome-scale model development and genomic sequencing of the oleaginous clade Lipomyces.</title>
        <authorList>
            <consortium name="Lawrence Berkeley National Laboratory"/>
            <person name="Czajka J.J."/>
            <person name="Han Y."/>
            <person name="Kim J."/>
            <person name="Mondo S.J."/>
            <person name="Hofstad B.A."/>
            <person name="Robles A."/>
            <person name="Haridas S."/>
            <person name="Riley R."/>
            <person name="LaButti K."/>
            <person name="Pangilinan J."/>
            <person name="Andreopoulos W."/>
            <person name="Lipzen A."/>
            <person name="Yan J."/>
            <person name="Wang M."/>
            <person name="Ng V."/>
            <person name="Grigoriev I.V."/>
            <person name="Spatafora J.W."/>
            <person name="Magnuson J.K."/>
            <person name="Baker S.E."/>
            <person name="Pomraning K.R."/>
        </authorList>
    </citation>
    <scope>NUCLEOTIDE SEQUENCE [LARGE SCALE GENOMIC DNA]</scope>
    <source>
        <strain evidence="3 4">Phaff 52-87</strain>
    </source>
</reference>
<dbReference type="InterPro" id="IPR012104">
    <property type="entry name" value="PHO85_cyclin_1/2/9"/>
</dbReference>
<gene>
    <name evidence="3" type="ORF">BZA70DRAFT_280185</name>
</gene>
<dbReference type="RefSeq" id="XP_064767893.1">
    <property type="nucleotide sequence ID" value="XM_064912905.1"/>
</dbReference>
<dbReference type="PIRSF" id="PIRSF016511">
    <property type="entry name" value="Cyclin_Pcl"/>
    <property type="match status" value="1"/>
</dbReference>
<dbReference type="Proteomes" id="UP001498771">
    <property type="component" value="Unassembled WGS sequence"/>
</dbReference>
<organism evidence="3 4">
    <name type="scientific">Myxozyma melibiosi</name>
    <dbReference type="NCBI Taxonomy" id="54550"/>
    <lineage>
        <taxon>Eukaryota</taxon>
        <taxon>Fungi</taxon>
        <taxon>Dikarya</taxon>
        <taxon>Ascomycota</taxon>
        <taxon>Saccharomycotina</taxon>
        <taxon>Lipomycetes</taxon>
        <taxon>Lipomycetales</taxon>
        <taxon>Lipomycetaceae</taxon>
        <taxon>Myxozyma</taxon>
    </lineage>
</organism>
<dbReference type="InterPro" id="IPR013922">
    <property type="entry name" value="Cyclin_PHO80-like"/>
</dbReference>
<dbReference type="EMBL" id="JBBJBU010000007">
    <property type="protein sequence ID" value="KAK7204860.1"/>
    <property type="molecule type" value="Genomic_DNA"/>
</dbReference>
<dbReference type="GeneID" id="90038417"/>
<dbReference type="InterPro" id="IPR006671">
    <property type="entry name" value="Cyclin_N"/>
</dbReference>
<feature type="domain" description="Cyclin N-terminal" evidence="2">
    <location>
        <begin position="54"/>
        <end position="164"/>
    </location>
</feature>
<comment type="caution">
    <text evidence="3">The sequence shown here is derived from an EMBL/GenBank/DDBJ whole genome shotgun (WGS) entry which is preliminary data.</text>
</comment>
<dbReference type="SUPFAM" id="SSF47954">
    <property type="entry name" value="Cyclin-like"/>
    <property type="match status" value="1"/>
</dbReference>
<feature type="region of interest" description="Disordered" evidence="1">
    <location>
        <begin position="256"/>
        <end position="282"/>
    </location>
</feature>
<keyword evidence="4" id="KW-1185">Reference proteome</keyword>
<evidence type="ECO:0000256" key="1">
    <source>
        <dbReference type="SAM" id="MobiDB-lite"/>
    </source>
</evidence>
<dbReference type="PANTHER" id="PTHR15615:SF10">
    <property type="entry name" value="PHO85 CYCLIN-2-RELATED"/>
    <property type="match status" value="1"/>
</dbReference>
<evidence type="ECO:0000313" key="3">
    <source>
        <dbReference type="EMBL" id="KAK7204860.1"/>
    </source>
</evidence>